<evidence type="ECO:0000259" key="18">
    <source>
        <dbReference type="Pfam" id="PF00593"/>
    </source>
</evidence>
<dbReference type="InterPro" id="IPR012910">
    <property type="entry name" value="Plug_dom"/>
</dbReference>
<keyword evidence="8" id="KW-0408">Iron</keyword>
<accession>A0A1R7QCI0</accession>
<feature type="domain" description="TonB-dependent receptor plug" evidence="19">
    <location>
        <begin position="85"/>
        <end position="180"/>
    </location>
</feature>
<organism evidence="20 21">
    <name type="scientific">Acinetobacter johnsonii</name>
    <dbReference type="NCBI Taxonomy" id="40214"/>
    <lineage>
        <taxon>Bacteria</taxon>
        <taxon>Pseudomonadati</taxon>
        <taxon>Pseudomonadota</taxon>
        <taxon>Gammaproteobacteria</taxon>
        <taxon>Moraxellales</taxon>
        <taxon>Moraxellaceae</taxon>
        <taxon>Acinetobacter</taxon>
    </lineage>
</organism>
<evidence type="ECO:0000256" key="4">
    <source>
        <dbReference type="ARBA" id="ARBA00022452"/>
    </source>
</evidence>
<feature type="short sequence motif" description="TonB C-terminal box" evidence="15">
    <location>
        <begin position="726"/>
        <end position="743"/>
    </location>
</feature>
<dbReference type="Gene3D" id="2.40.170.20">
    <property type="entry name" value="TonB-dependent receptor, beta-barrel domain"/>
    <property type="match status" value="1"/>
</dbReference>
<dbReference type="GO" id="GO:0009279">
    <property type="term" value="C:cell outer membrane"/>
    <property type="evidence" value="ECO:0007669"/>
    <property type="project" value="UniProtKB-SubCell"/>
</dbReference>
<dbReference type="CDD" id="cd01347">
    <property type="entry name" value="ligand_gated_channel"/>
    <property type="match status" value="1"/>
</dbReference>
<evidence type="ECO:0000256" key="14">
    <source>
        <dbReference type="PROSITE-ProRule" id="PRU01360"/>
    </source>
</evidence>
<dbReference type="InterPro" id="IPR037066">
    <property type="entry name" value="Plug_dom_sf"/>
</dbReference>
<dbReference type="PROSITE" id="PS52016">
    <property type="entry name" value="TONB_DEPENDENT_REC_3"/>
    <property type="match status" value="1"/>
</dbReference>
<keyword evidence="7 17" id="KW-0732">Signal</keyword>
<dbReference type="InterPro" id="IPR010105">
    <property type="entry name" value="TonB_sidphr_rcpt"/>
</dbReference>
<evidence type="ECO:0000256" key="5">
    <source>
        <dbReference type="ARBA" id="ARBA00022496"/>
    </source>
</evidence>
<evidence type="ECO:0000256" key="15">
    <source>
        <dbReference type="PROSITE-ProRule" id="PRU10144"/>
    </source>
</evidence>
<keyword evidence="5" id="KW-0410">Iron transport</keyword>
<evidence type="ECO:0000256" key="11">
    <source>
        <dbReference type="ARBA" id="ARBA00023136"/>
    </source>
</evidence>
<keyword evidence="13 14" id="KW-0998">Cell outer membrane</keyword>
<feature type="chain" id="PRO_5012932881" evidence="17">
    <location>
        <begin position="28"/>
        <end position="743"/>
    </location>
</feature>
<dbReference type="AlphaFoldDB" id="A0A1R7QCI0"/>
<protein>
    <submittedName>
        <fullName evidence="20">FhuE receptor</fullName>
    </submittedName>
</protein>
<dbReference type="InterPro" id="IPR039426">
    <property type="entry name" value="TonB-dep_rcpt-like"/>
</dbReference>
<evidence type="ECO:0000256" key="8">
    <source>
        <dbReference type="ARBA" id="ARBA00023004"/>
    </source>
</evidence>
<evidence type="ECO:0000256" key="9">
    <source>
        <dbReference type="ARBA" id="ARBA00023065"/>
    </source>
</evidence>
<dbReference type="FunFam" id="2.170.130.10:FF:000010">
    <property type="entry name" value="Ferripyoverdine receptor"/>
    <property type="match status" value="1"/>
</dbReference>
<evidence type="ECO:0000256" key="1">
    <source>
        <dbReference type="ARBA" id="ARBA00004571"/>
    </source>
</evidence>
<keyword evidence="6 14" id="KW-0812">Transmembrane</keyword>
<dbReference type="InterPro" id="IPR010917">
    <property type="entry name" value="TonB_rcpt_CS"/>
</dbReference>
<dbReference type="SUPFAM" id="SSF56935">
    <property type="entry name" value="Porins"/>
    <property type="match status" value="1"/>
</dbReference>
<dbReference type="Proteomes" id="UP000196240">
    <property type="component" value="Unassembled WGS sequence"/>
</dbReference>
<dbReference type="PROSITE" id="PS01156">
    <property type="entry name" value="TONB_DEPENDENT_REC_2"/>
    <property type="match status" value="1"/>
</dbReference>
<keyword evidence="12 20" id="KW-0675">Receptor</keyword>
<reference evidence="20 21" key="1">
    <citation type="submission" date="2017-02" db="EMBL/GenBank/DDBJ databases">
        <authorList>
            <person name="Peterson S.W."/>
        </authorList>
    </citation>
    <scope>NUCLEOTIDE SEQUENCE [LARGE SCALE GENOMIC DNA]</scope>
    <source>
        <strain evidence="20">C6</strain>
    </source>
</reference>
<feature type="domain" description="TonB-dependent receptor-like beta-barrel" evidence="18">
    <location>
        <begin position="278"/>
        <end position="713"/>
    </location>
</feature>
<dbReference type="GO" id="GO:0038023">
    <property type="term" value="F:signaling receptor activity"/>
    <property type="evidence" value="ECO:0007669"/>
    <property type="project" value="InterPro"/>
</dbReference>
<dbReference type="GO" id="GO:0015344">
    <property type="term" value="F:siderophore uptake transmembrane transporter activity"/>
    <property type="evidence" value="ECO:0007669"/>
    <property type="project" value="TreeGrafter"/>
</dbReference>
<evidence type="ECO:0000256" key="10">
    <source>
        <dbReference type="ARBA" id="ARBA00023077"/>
    </source>
</evidence>
<comment type="similarity">
    <text evidence="2 14 16">Belongs to the TonB-dependent receptor family.</text>
</comment>
<comment type="subcellular location">
    <subcellularLocation>
        <location evidence="1 14">Cell outer membrane</location>
        <topology evidence="1 14">Multi-pass membrane protein</topology>
    </subcellularLocation>
</comment>
<evidence type="ECO:0000256" key="17">
    <source>
        <dbReference type="SAM" id="SignalP"/>
    </source>
</evidence>
<dbReference type="EMBL" id="FUUY01000004">
    <property type="protein sequence ID" value="SJX21963.1"/>
    <property type="molecule type" value="Genomic_DNA"/>
</dbReference>
<keyword evidence="4 14" id="KW-1134">Transmembrane beta strand</keyword>
<evidence type="ECO:0000256" key="7">
    <source>
        <dbReference type="ARBA" id="ARBA00022729"/>
    </source>
</evidence>
<gene>
    <name evidence="20" type="primary">fhuE_1</name>
    <name evidence="20" type="ORF">ACNJC6_01592</name>
</gene>
<keyword evidence="10 16" id="KW-0798">TonB box</keyword>
<dbReference type="NCBIfam" id="TIGR01783">
    <property type="entry name" value="TonB-siderophor"/>
    <property type="match status" value="1"/>
</dbReference>
<dbReference type="PANTHER" id="PTHR32552">
    <property type="entry name" value="FERRICHROME IRON RECEPTOR-RELATED"/>
    <property type="match status" value="1"/>
</dbReference>
<evidence type="ECO:0000313" key="21">
    <source>
        <dbReference type="Proteomes" id="UP000196240"/>
    </source>
</evidence>
<dbReference type="InterPro" id="IPR036942">
    <property type="entry name" value="Beta-barrel_TonB_sf"/>
</dbReference>
<dbReference type="Pfam" id="PF07715">
    <property type="entry name" value="Plug"/>
    <property type="match status" value="1"/>
</dbReference>
<evidence type="ECO:0000256" key="12">
    <source>
        <dbReference type="ARBA" id="ARBA00023170"/>
    </source>
</evidence>
<dbReference type="GO" id="GO:0015891">
    <property type="term" value="P:siderophore transport"/>
    <property type="evidence" value="ECO:0007669"/>
    <property type="project" value="InterPro"/>
</dbReference>
<dbReference type="Pfam" id="PF00593">
    <property type="entry name" value="TonB_dep_Rec_b-barrel"/>
    <property type="match status" value="1"/>
</dbReference>
<proteinExistence type="inferred from homology"/>
<evidence type="ECO:0000256" key="3">
    <source>
        <dbReference type="ARBA" id="ARBA00022448"/>
    </source>
</evidence>
<evidence type="ECO:0000313" key="20">
    <source>
        <dbReference type="EMBL" id="SJX21963.1"/>
    </source>
</evidence>
<feature type="signal peptide" evidence="17">
    <location>
        <begin position="1"/>
        <end position="27"/>
    </location>
</feature>
<evidence type="ECO:0000259" key="19">
    <source>
        <dbReference type="Pfam" id="PF07715"/>
    </source>
</evidence>
<keyword evidence="11 14" id="KW-0472">Membrane</keyword>
<keyword evidence="3 14" id="KW-0813">Transport</keyword>
<sequence precursor="true">MFKRPLSTQKPLYLAMQIIFLSSTAMLSITHANTVEEDEANATSQPNAQLATITLTAQDKTAVTENTGSYTTSSTNTATKLNLSLRETPQTVKVYTREYLDDRNIESFQDLMSNITGVSTPRTDERQRPYARGFDVDYFLIDGKPTTANLVAADLDLSIYDRVEVVKGANGLMTGAGSPAMGINLIRKHANSREFAGSVSASAGSWNSYSSSADLSAPLNNDGSLRGRIFVKHSDEDSFMDFYEKERNIVYGAIDYDISDKTLLSFAASYQELNRDGVRWGGLPAFYTDGTRTNFDRSLTVSSDWTYWDAKTTMLFADLKHTLFNDVSFNVSYLYRQEDSSSNLLYTTGQVNKETNKLPVYNETTKKYNVSVYADDQRTDENNVDVYIAAPFTLAGREQEIVIGGAWNKSELKKNNFGGSYYTGGNVLNVDALNFNDMNTQIVVPIEKNQKGVLNNTVQTAGYISGKFHILDPLKAVAGVRVSNWEYEAADGKGNREFKNEITPYFGLIYDVARDYSAYVSYTSIFKPQNRKDVSGNYLDPIDGKSYEMGLKGEYLDGKLNAALSIFRIEQDNVAEQLYDSNGKEVKVKDSNGADTPENAYFAAEGVTSKGVELNIDGELNENWGLSFGVANFDAKDAKGVDYNSTSSRTTADLFVKYKNEAWYAGAGLNYFSKIYKGTGATRVDRGDLYLANAMLGYKFDPNFSTQLNVNNLFDKKYYDGIGSDSMIWGEPRNATLSFHYKF</sequence>
<dbReference type="RefSeq" id="WP_087012333.1">
    <property type="nucleotide sequence ID" value="NZ_FUUY01000004.1"/>
</dbReference>
<name>A0A1R7QCI0_ACIJO</name>
<dbReference type="PANTHER" id="PTHR32552:SF74">
    <property type="entry name" value="HYDROXAMATE SIDEROPHORE RECEPTOR FHUE"/>
    <property type="match status" value="1"/>
</dbReference>
<dbReference type="InterPro" id="IPR000531">
    <property type="entry name" value="Beta-barrel_TonB"/>
</dbReference>
<evidence type="ECO:0000256" key="2">
    <source>
        <dbReference type="ARBA" id="ARBA00009810"/>
    </source>
</evidence>
<evidence type="ECO:0000256" key="6">
    <source>
        <dbReference type="ARBA" id="ARBA00022692"/>
    </source>
</evidence>
<keyword evidence="9" id="KW-0406">Ion transport</keyword>
<evidence type="ECO:0000256" key="13">
    <source>
        <dbReference type="ARBA" id="ARBA00023237"/>
    </source>
</evidence>
<dbReference type="Gene3D" id="2.170.130.10">
    <property type="entry name" value="TonB-dependent receptor, plug domain"/>
    <property type="match status" value="1"/>
</dbReference>
<evidence type="ECO:0000256" key="16">
    <source>
        <dbReference type="RuleBase" id="RU003357"/>
    </source>
</evidence>